<reference evidence="1" key="1">
    <citation type="submission" date="2021-01" db="EMBL/GenBank/DDBJ databases">
        <title>Chromosome-level genome assembly of a human fungal pathogen reveals clustering of transcriptionally co-regulated genes.</title>
        <authorList>
            <person name="Voorhies M."/>
            <person name="Cohen S."/>
            <person name="Shea T.P."/>
            <person name="Petrus S."/>
            <person name="Munoz J.F."/>
            <person name="Poplawski S."/>
            <person name="Goldman W.E."/>
            <person name="Michael T."/>
            <person name="Cuomo C.A."/>
            <person name="Sil A."/>
            <person name="Beyhan S."/>
        </authorList>
    </citation>
    <scope>NUCLEOTIDE SEQUENCE</scope>
    <source>
        <strain evidence="1">H88</strain>
    </source>
</reference>
<evidence type="ECO:0000313" key="1">
    <source>
        <dbReference type="EMBL" id="QSS52388.1"/>
    </source>
</evidence>
<organism evidence="1 2">
    <name type="scientific">Ajellomyces capsulatus (strain H88)</name>
    <name type="common">Darling's disease fungus</name>
    <name type="synonym">Histoplasma capsulatum</name>
    <dbReference type="NCBI Taxonomy" id="544711"/>
    <lineage>
        <taxon>Eukaryota</taxon>
        <taxon>Fungi</taxon>
        <taxon>Dikarya</taxon>
        <taxon>Ascomycota</taxon>
        <taxon>Pezizomycotina</taxon>
        <taxon>Eurotiomycetes</taxon>
        <taxon>Eurotiomycetidae</taxon>
        <taxon>Onygenales</taxon>
        <taxon>Ajellomycetaceae</taxon>
        <taxon>Histoplasma</taxon>
    </lineage>
</organism>
<dbReference type="Proteomes" id="UP000663419">
    <property type="component" value="Chromosome 2"/>
</dbReference>
<dbReference type="AlphaFoldDB" id="A0A8A1LDA3"/>
<evidence type="ECO:0000313" key="2">
    <source>
        <dbReference type="Proteomes" id="UP000663419"/>
    </source>
</evidence>
<protein>
    <submittedName>
        <fullName evidence="1">Uncharacterized protein</fullName>
    </submittedName>
</protein>
<proteinExistence type="predicted"/>
<gene>
    <name evidence="1" type="ORF">I7I53_08007</name>
</gene>
<dbReference type="EMBL" id="CP069103">
    <property type="protein sequence ID" value="QSS52388.1"/>
    <property type="molecule type" value="Genomic_DNA"/>
</dbReference>
<dbReference type="VEuPathDB" id="FungiDB:I7I53_08007"/>
<sequence>MYPHVRDTSTSGCLYQYSYRNDLSYVLIVSRFREIGHISVVLGCSLFGGTCYVRTLSAHPVAILQAPLEAWVKDKSSNYSELAALRNLP</sequence>
<accession>A0A8A1LDA3</accession>
<name>A0A8A1LDA3_AJEC8</name>